<dbReference type="CDD" id="cd05245">
    <property type="entry name" value="SDR_a2"/>
    <property type="match status" value="1"/>
</dbReference>
<feature type="domain" description="NAD(P)-binding" evidence="1">
    <location>
        <begin position="31"/>
        <end position="159"/>
    </location>
</feature>
<dbReference type="InterPro" id="IPR051783">
    <property type="entry name" value="NAD(P)-dependent_oxidoreduct"/>
</dbReference>
<evidence type="ECO:0000313" key="3">
    <source>
        <dbReference type="Proteomes" id="UP000058660"/>
    </source>
</evidence>
<name>A0ABN4IIP6_THEA5</name>
<dbReference type="PANTHER" id="PTHR48079:SF6">
    <property type="entry name" value="NAD(P)-BINDING DOMAIN-CONTAINING PROTEIN-RELATED"/>
    <property type="match status" value="1"/>
</dbReference>
<dbReference type="SUPFAM" id="SSF55961">
    <property type="entry name" value="Bet v1-like"/>
    <property type="match status" value="1"/>
</dbReference>
<evidence type="ECO:0000259" key="1">
    <source>
        <dbReference type="Pfam" id="PF13460"/>
    </source>
</evidence>
<evidence type="ECO:0000313" key="2">
    <source>
        <dbReference type="EMBL" id="ALJ91480.1"/>
    </source>
</evidence>
<dbReference type="EMBL" id="CP010822">
    <property type="protein sequence ID" value="ALJ91480.1"/>
    <property type="molecule type" value="Genomic_DNA"/>
</dbReference>
<gene>
    <name evidence="2" type="ORF">TO73_1642</name>
</gene>
<dbReference type="Pfam" id="PF13460">
    <property type="entry name" value="NAD_binding_10"/>
    <property type="match status" value="1"/>
</dbReference>
<organism evidence="2 3">
    <name type="scientific">Thermus aquaticus (strain ATCC BAA-2747 / Y51MC23)</name>
    <dbReference type="NCBI Taxonomy" id="498848"/>
    <lineage>
        <taxon>Bacteria</taxon>
        <taxon>Thermotogati</taxon>
        <taxon>Deinococcota</taxon>
        <taxon>Deinococci</taxon>
        <taxon>Thermales</taxon>
        <taxon>Thermaceae</taxon>
        <taxon>Thermus</taxon>
    </lineage>
</organism>
<keyword evidence="3" id="KW-1185">Reference proteome</keyword>
<dbReference type="Pfam" id="PF11066">
    <property type="entry name" value="DUF2867"/>
    <property type="match status" value="1"/>
</dbReference>
<protein>
    <submittedName>
        <fullName evidence="2">Nucleoside-diphosphate-sugar epimerase</fullName>
    </submittedName>
</protein>
<dbReference type="Proteomes" id="UP000058660">
    <property type="component" value="Chromosome"/>
</dbReference>
<dbReference type="SUPFAM" id="SSF51735">
    <property type="entry name" value="NAD(P)-binding Rossmann-fold domains"/>
    <property type="match status" value="1"/>
</dbReference>
<sequence length="506" mass="56370">MGKTLAWTMVSRHLPRGEHGYAWSVRVLVTGATGYVGGRLVPRLLERGHQVRVLVRDEARLQGRPWAGRVEVVRGSLEDEEALRRALEGVEAAYYLVHAMLSEKAFQEAERRQAETFARVAREAGLAHVVYLGGLLPKEGKPSPHLRSRAQVGEILRANLPATEFRAGPIVGSGSASFEMVRYLTERLPIMVAPRWVLNPVSPIAIRDVLAYLLLALERGPSGVVEIGAEPLSFKAMMETYAEVRGLKRVILPVPVLAPRLAALWVGLVTPIPNRLALPLVEGILHPLVADTGRARALFPEVEPIPYRKAVELALERIALGEVETRWSGALYGEGYRLEDREGLIREVRVLHAKASPETLFRSFSSLGGERGWLAWNWAWVLRGLLDRMVGGPGLRRGRRHPTELLPGEAVDFWRVEAADPPRLLRLRAEMRLPGRAWLEWEAREEKGGSLLVQTAYFEPKGLTGFLYWWVLYPIHRRIFSDLARAIVREAEAAQAKAPWSGGGAG</sequence>
<dbReference type="InterPro" id="IPR021295">
    <property type="entry name" value="DUF2867"/>
</dbReference>
<reference evidence="3" key="1">
    <citation type="journal article" date="2015" name="PLoS ONE">
        <title>Complete Genome Sequence of Thermus aquaticus Y51MC23.</title>
        <authorList>
            <person name="Brumm P.J."/>
            <person name="Monsma S."/>
            <person name="Keough B."/>
            <person name="Jasinovica S."/>
            <person name="Ferguson E."/>
            <person name="Schoenfeld T."/>
            <person name="Lodes M."/>
            <person name="Mead D.A."/>
        </authorList>
    </citation>
    <scope>NUCLEOTIDE SEQUENCE [LARGE SCALE GENOMIC DNA]</scope>
    <source>
        <strain evidence="3">BAA-2747 / Y51MC23</strain>
    </source>
</reference>
<dbReference type="InterPro" id="IPR036291">
    <property type="entry name" value="NAD(P)-bd_dom_sf"/>
</dbReference>
<proteinExistence type="predicted"/>
<dbReference type="InterPro" id="IPR016040">
    <property type="entry name" value="NAD(P)-bd_dom"/>
</dbReference>
<dbReference type="PANTHER" id="PTHR48079">
    <property type="entry name" value="PROTEIN YEEZ"/>
    <property type="match status" value="1"/>
</dbReference>
<accession>A0ABN4IIP6</accession>
<dbReference type="Gene3D" id="3.40.50.720">
    <property type="entry name" value="NAD(P)-binding Rossmann-like Domain"/>
    <property type="match status" value="1"/>
</dbReference>